<dbReference type="EMBL" id="JAODUP010000236">
    <property type="protein sequence ID" value="KAK2155601.1"/>
    <property type="molecule type" value="Genomic_DNA"/>
</dbReference>
<organism evidence="1 2">
    <name type="scientific">Paralvinella palmiformis</name>
    <dbReference type="NCBI Taxonomy" id="53620"/>
    <lineage>
        <taxon>Eukaryota</taxon>
        <taxon>Metazoa</taxon>
        <taxon>Spiralia</taxon>
        <taxon>Lophotrochozoa</taxon>
        <taxon>Annelida</taxon>
        <taxon>Polychaeta</taxon>
        <taxon>Sedentaria</taxon>
        <taxon>Canalipalpata</taxon>
        <taxon>Terebellida</taxon>
        <taxon>Terebelliformia</taxon>
        <taxon>Alvinellidae</taxon>
        <taxon>Paralvinella</taxon>
    </lineage>
</organism>
<reference evidence="1" key="1">
    <citation type="journal article" date="2023" name="Mol. Biol. Evol.">
        <title>Third-Generation Sequencing Reveals the Adaptive Role of the Epigenome in Three Deep-Sea Polychaetes.</title>
        <authorList>
            <person name="Perez M."/>
            <person name="Aroh O."/>
            <person name="Sun Y."/>
            <person name="Lan Y."/>
            <person name="Juniper S.K."/>
            <person name="Young C.R."/>
            <person name="Angers B."/>
            <person name="Qian P.Y."/>
        </authorList>
    </citation>
    <scope>NUCLEOTIDE SEQUENCE</scope>
    <source>
        <strain evidence="1">P08H-3</strain>
    </source>
</reference>
<keyword evidence="2" id="KW-1185">Reference proteome</keyword>
<sequence length="262" mass="29734">MKYNYDKGNKAKTLSYLNPGHTVYIANLKKQAVVTEGAGTPRSYVVEIPTGCTIIFQITSCTRVCGRHFTPTNLKKGVGPKRGKFLENNSVPNLFSWTVPKNTRINVKDKIRARMGATITTENNTYASSCDEEMEVDVEVVILTEEEDTMLGKWLHELVLLLSEKQKEIDMATSSTESAILEIQPLKVVNFELKNRLQIERFELQRYSSDDKLIKCYTCFSMYGALRGFFHIRTMASSMQTVLCCITGNHTVWPKKLHAFGR</sequence>
<evidence type="ECO:0000313" key="2">
    <source>
        <dbReference type="Proteomes" id="UP001208570"/>
    </source>
</evidence>
<accession>A0AAD9JMS1</accession>
<protein>
    <submittedName>
        <fullName evidence="1">Uncharacterized protein</fullName>
    </submittedName>
</protein>
<comment type="caution">
    <text evidence="1">The sequence shown here is derived from an EMBL/GenBank/DDBJ whole genome shotgun (WGS) entry which is preliminary data.</text>
</comment>
<gene>
    <name evidence="1" type="ORF">LSH36_236g04083</name>
</gene>
<name>A0AAD9JMS1_9ANNE</name>
<proteinExistence type="predicted"/>
<dbReference type="Proteomes" id="UP001208570">
    <property type="component" value="Unassembled WGS sequence"/>
</dbReference>
<evidence type="ECO:0000313" key="1">
    <source>
        <dbReference type="EMBL" id="KAK2155601.1"/>
    </source>
</evidence>
<dbReference type="AlphaFoldDB" id="A0AAD9JMS1"/>